<dbReference type="GO" id="GO:0003677">
    <property type="term" value="F:DNA binding"/>
    <property type="evidence" value="ECO:0007669"/>
    <property type="project" value="InterPro"/>
</dbReference>
<accession>A0A6I8M1A4</accession>
<name>A0A6I8M1A4_9PSEU</name>
<dbReference type="SUPFAM" id="SSF47413">
    <property type="entry name" value="lambda repressor-like DNA-binding domains"/>
    <property type="match status" value="1"/>
</dbReference>
<evidence type="ECO:0000313" key="3">
    <source>
        <dbReference type="Proteomes" id="UP000399805"/>
    </source>
</evidence>
<reference evidence="2 3" key="1">
    <citation type="submission" date="2019-09" db="EMBL/GenBank/DDBJ databases">
        <authorList>
            <person name="Leyn A S."/>
        </authorList>
    </citation>
    <scope>NUCLEOTIDE SEQUENCE [LARGE SCALE GENOMIC DNA]</scope>
    <source>
        <strain evidence="2">AA231_1</strain>
    </source>
</reference>
<dbReference type="EMBL" id="CABVGP010000003">
    <property type="protein sequence ID" value="VVJ23596.1"/>
    <property type="molecule type" value="Genomic_DNA"/>
</dbReference>
<gene>
    <name evidence="2" type="ORF">AA23TX_08493</name>
</gene>
<dbReference type="InterPro" id="IPR010982">
    <property type="entry name" value="Lambda_DNA-bd_dom_sf"/>
</dbReference>
<dbReference type="InterPro" id="IPR043917">
    <property type="entry name" value="DUF5753"/>
</dbReference>
<dbReference type="RefSeq" id="WP_155548389.1">
    <property type="nucleotide sequence ID" value="NZ_CABVGP010000003.1"/>
</dbReference>
<dbReference type="PROSITE" id="PS50943">
    <property type="entry name" value="HTH_CROC1"/>
    <property type="match status" value="1"/>
</dbReference>
<protein>
    <recommendedName>
        <fullName evidence="1">HTH cro/C1-type domain-containing protein</fullName>
    </recommendedName>
</protein>
<dbReference type="AlphaFoldDB" id="A0A6I8M1A4"/>
<dbReference type="Pfam" id="PF19054">
    <property type="entry name" value="DUF5753"/>
    <property type="match status" value="1"/>
</dbReference>
<dbReference type="Gene3D" id="1.10.260.40">
    <property type="entry name" value="lambda repressor-like DNA-binding domains"/>
    <property type="match status" value="1"/>
</dbReference>
<keyword evidence="3" id="KW-1185">Reference proteome</keyword>
<proteinExistence type="predicted"/>
<sequence length="275" mass="31416">MDRPAKPNYRRRQLGRTLRKLREAAGLSQEDAGRPLRFSTSKMSRIEQGYIPGYNDFLALLDRYGIISSDYGEYVRMFDYAKEKGWWHAFGLSDRGFVSVEAEASWIRNYQLGFVPGLLQTEDYMRATFAGARDPVEGELLENQVRVRLRRQNRLTEAPVLNLHTVVDEFALRREPCDAAELRRMLAAGELPNVEIQVLPQTVGSHDGLYSNFILAGFPDRAEPDLAYLSYGFGSLQIEKEAEVRAARLTFDHLADRALDHEDSRKLIARMIAEV</sequence>
<organism evidence="2 3">
    <name type="scientific">Amycolatopsis camponoti</name>
    <dbReference type="NCBI Taxonomy" id="2606593"/>
    <lineage>
        <taxon>Bacteria</taxon>
        <taxon>Bacillati</taxon>
        <taxon>Actinomycetota</taxon>
        <taxon>Actinomycetes</taxon>
        <taxon>Pseudonocardiales</taxon>
        <taxon>Pseudonocardiaceae</taxon>
        <taxon>Amycolatopsis</taxon>
    </lineage>
</organism>
<feature type="domain" description="HTH cro/C1-type" evidence="1">
    <location>
        <begin position="18"/>
        <end position="74"/>
    </location>
</feature>
<dbReference type="InterPro" id="IPR001387">
    <property type="entry name" value="Cro/C1-type_HTH"/>
</dbReference>
<dbReference type="CDD" id="cd00093">
    <property type="entry name" value="HTH_XRE"/>
    <property type="match status" value="1"/>
</dbReference>
<dbReference type="Proteomes" id="UP000399805">
    <property type="component" value="Unassembled WGS sequence"/>
</dbReference>
<evidence type="ECO:0000259" key="1">
    <source>
        <dbReference type="PROSITE" id="PS50943"/>
    </source>
</evidence>
<dbReference type="Pfam" id="PF13560">
    <property type="entry name" value="HTH_31"/>
    <property type="match status" value="1"/>
</dbReference>
<evidence type="ECO:0000313" key="2">
    <source>
        <dbReference type="EMBL" id="VVJ23596.1"/>
    </source>
</evidence>